<sequence length="79" mass="9477">MMLDGRTDFSDFFRISVTTVIYRDEILRPYVCLLRDLVGPDLIFMNDSTRRHRVHPVYEFLERKGIILMEWPSRSPETL</sequence>
<protein>
    <recommendedName>
        <fullName evidence="3">Tc1-like transposase DDE domain-containing protein</fullName>
    </recommendedName>
</protein>
<accession>A0A4Y2JB86</accession>
<dbReference type="OrthoDB" id="6465059at2759"/>
<evidence type="ECO:0008006" key="3">
    <source>
        <dbReference type="Google" id="ProtNLM"/>
    </source>
</evidence>
<comment type="caution">
    <text evidence="1">The sequence shown here is derived from an EMBL/GenBank/DDBJ whole genome shotgun (WGS) entry which is preliminary data.</text>
</comment>
<evidence type="ECO:0000313" key="2">
    <source>
        <dbReference type="Proteomes" id="UP000499080"/>
    </source>
</evidence>
<organism evidence="1 2">
    <name type="scientific">Araneus ventricosus</name>
    <name type="common">Orbweaver spider</name>
    <name type="synonym">Epeira ventricosa</name>
    <dbReference type="NCBI Taxonomy" id="182803"/>
    <lineage>
        <taxon>Eukaryota</taxon>
        <taxon>Metazoa</taxon>
        <taxon>Ecdysozoa</taxon>
        <taxon>Arthropoda</taxon>
        <taxon>Chelicerata</taxon>
        <taxon>Arachnida</taxon>
        <taxon>Araneae</taxon>
        <taxon>Araneomorphae</taxon>
        <taxon>Entelegynae</taxon>
        <taxon>Araneoidea</taxon>
        <taxon>Araneidae</taxon>
        <taxon>Araneus</taxon>
    </lineage>
</organism>
<gene>
    <name evidence="1" type="ORF">AVEN_259892_1</name>
</gene>
<evidence type="ECO:0000313" key="1">
    <source>
        <dbReference type="EMBL" id="GBM86618.1"/>
    </source>
</evidence>
<dbReference type="InterPro" id="IPR036397">
    <property type="entry name" value="RNaseH_sf"/>
</dbReference>
<dbReference type="Gene3D" id="3.30.420.10">
    <property type="entry name" value="Ribonuclease H-like superfamily/Ribonuclease H"/>
    <property type="match status" value="1"/>
</dbReference>
<dbReference type="GO" id="GO:0003676">
    <property type="term" value="F:nucleic acid binding"/>
    <property type="evidence" value="ECO:0007669"/>
    <property type="project" value="InterPro"/>
</dbReference>
<name>A0A4Y2JB86_ARAVE</name>
<dbReference type="Proteomes" id="UP000499080">
    <property type="component" value="Unassembled WGS sequence"/>
</dbReference>
<proteinExistence type="predicted"/>
<reference evidence="1 2" key="1">
    <citation type="journal article" date="2019" name="Sci. Rep.">
        <title>Orb-weaving spider Araneus ventricosus genome elucidates the spidroin gene catalogue.</title>
        <authorList>
            <person name="Kono N."/>
            <person name="Nakamura H."/>
            <person name="Ohtoshi R."/>
            <person name="Moran D.A.P."/>
            <person name="Shinohara A."/>
            <person name="Yoshida Y."/>
            <person name="Fujiwara M."/>
            <person name="Mori M."/>
            <person name="Tomita M."/>
            <person name="Arakawa K."/>
        </authorList>
    </citation>
    <scope>NUCLEOTIDE SEQUENCE [LARGE SCALE GENOMIC DNA]</scope>
</reference>
<dbReference type="AlphaFoldDB" id="A0A4Y2JB86"/>
<dbReference type="EMBL" id="BGPR01003327">
    <property type="protein sequence ID" value="GBM86618.1"/>
    <property type="molecule type" value="Genomic_DNA"/>
</dbReference>
<keyword evidence="2" id="KW-1185">Reference proteome</keyword>